<reference evidence="1 2" key="1">
    <citation type="submission" date="2019-07" db="EMBL/GenBank/DDBJ databases">
        <title>Gilliamella genomes.</title>
        <authorList>
            <person name="Zheng H."/>
        </authorList>
    </citation>
    <scope>NUCLEOTIDE SEQUENCE [LARGE SCALE GENOMIC DNA]</scope>
    <source>
        <strain evidence="1 2">W8127</strain>
    </source>
</reference>
<proteinExistence type="predicted"/>
<dbReference type="Proteomes" id="UP000319483">
    <property type="component" value="Unassembled WGS sequence"/>
</dbReference>
<protein>
    <submittedName>
        <fullName evidence="1">Uncharacterized protein</fullName>
    </submittedName>
</protein>
<gene>
    <name evidence="1" type="ORF">FPQ15_01545</name>
</gene>
<sequence length="115" mass="13561">MQKMAENKTKQISDWSLYYDNQDQELKLTSYFLSGKKYTQPLTQCQVNPFEQIKGNLLIVKNKPKIDWIEKAESYGRKYTVVYYPNNSRPYVMLSENIQIVSETNFKNDDLGKFG</sequence>
<evidence type="ECO:0000313" key="1">
    <source>
        <dbReference type="EMBL" id="TSK05511.1"/>
    </source>
</evidence>
<evidence type="ECO:0000313" key="2">
    <source>
        <dbReference type="Proteomes" id="UP000319483"/>
    </source>
</evidence>
<dbReference type="AlphaFoldDB" id="A0A556SWI4"/>
<name>A0A556SWI4_9GAMM</name>
<dbReference type="EMBL" id="VMHM01000002">
    <property type="protein sequence ID" value="TSK05511.1"/>
    <property type="molecule type" value="Genomic_DNA"/>
</dbReference>
<accession>A0A556SWI4</accession>
<organism evidence="1 2">
    <name type="scientific">Gilliamella apicola</name>
    <dbReference type="NCBI Taxonomy" id="1196095"/>
    <lineage>
        <taxon>Bacteria</taxon>
        <taxon>Pseudomonadati</taxon>
        <taxon>Pseudomonadota</taxon>
        <taxon>Gammaproteobacteria</taxon>
        <taxon>Orbales</taxon>
        <taxon>Orbaceae</taxon>
        <taxon>Gilliamella</taxon>
    </lineage>
</organism>
<comment type="caution">
    <text evidence="1">The sequence shown here is derived from an EMBL/GenBank/DDBJ whole genome shotgun (WGS) entry which is preliminary data.</text>
</comment>
<dbReference type="RefSeq" id="WP_144091282.1">
    <property type="nucleotide sequence ID" value="NZ_VMHM01000002.1"/>
</dbReference>